<dbReference type="EMBL" id="JARBHB010000005">
    <property type="protein sequence ID" value="KAJ8884290.1"/>
    <property type="molecule type" value="Genomic_DNA"/>
</dbReference>
<evidence type="ECO:0000313" key="1">
    <source>
        <dbReference type="EMBL" id="KAJ8884290.1"/>
    </source>
</evidence>
<gene>
    <name evidence="1" type="ORF">PR048_016147</name>
</gene>
<proteinExistence type="predicted"/>
<sequence>MKTPEVGEWHGSNFCVVNIEDGKLSAYCTWSTVNLLQTPYIMAVIGKLGEFGLHEEVTSYVLRLKHYFKANQIRTRIKCLC</sequence>
<reference evidence="1 2" key="1">
    <citation type="submission" date="2023-02" db="EMBL/GenBank/DDBJ databases">
        <title>LHISI_Scaffold_Assembly.</title>
        <authorList>
            <person name="Stuart O.P."/>
            <person name="Cleave R."/>
            <person name="Magrath M.J.L."/>
            <person name="Mikheyev A.S."/>
        </authorList>
    </citation>
    <scope>NUCLEOTIDE SEQUENCE [LARGE SCALE GENOMIC DNA]</scope>
    <source>
        <strain evidence="1">Daus_M_001</strain>
        <tissue evidence="1">Leg muscle</tissue>
    </source>
</reference>
<keyword evidence="2" id="KW-1185">Reference proteome</keyword>
<dbReference type="Proteomes" id="UP001159363">
    <property type="component" value="Chromosome 4"/>
</dbReference>
<comment type="caution">
    <text evidence="1">The sequence shown here is derived from an EMBL/GenBank/DDBJ whole genome shotgun (WGS) entry which is preliminary data.</text>
</comment>
<protein>
    <submittedName>
        <fullName evidence="1">Uncharacterized protein</fullName>
    </submittedName>
</protein>
<name>A0ABQ9HJC2_9NEOP</name>
<evidence type="ECO:0000313" key="2">
    <source>
        <dbReference type="Proteomes" id="UP001159363"/>
    </source>
</evidence>
<accession>A0ABQ9HJC2</accession>
<organism evidence="1 2">
    <name type="scientific">Dryococelus australis</name>
    <dbReference type="NCBI Taxonomy" id="614101"/>
    <lineage>
        <taxon>Eukaryota</taxon>
        <taxon>Metazoa</taxon>
        <taxon>Ecdysozoa</taxon>
        <taxon>Arthropoda</taxon>
        <taxon>Hexapoda</taxon>
        <taxon>Insecta</taxon>
        <taxon>Pterygota</taxon>
        <taxon>Neoptera</taxon>
        <taxon>Polyneoptera</taxon>
        <taxon>Phasmatodea</taxon>
        <taxon>Verophasmatodea</taxon>
        <taxon>Anareolatae</taxon>
        <taxon>Phasmatidae</taxon>
        <taxon>Eurycanthinae</taxon>
        <taxon>Dryococelus</taxon>
    </lineage>
</organism>